<keyword evidence="16" id="KW-1185">Reference proteome</keyword>
<dbReference type="EMBL" id="AZFF01000001">
    <property type="protein sequence ID" value="KRL57183.1"/>
    <property type="molecule type" value="Genomic_DNA"/>
</dbReference>
<evidence type="ECO:0000256" key="8">
    <source>
        <dbReference type="ARBA" id="ARBA00022840"/>
    </source>
</evidence>
<name>A0A0R1RJT0_9LACO</name>
<protein>
    <recommendedName>
        <fullName evidence="11">CCA-adding enzyme</fullName>
        <ecNumber evidence="11">2.7.7.72</ecNumber>
    </recommendedName>
    <alternativeName>
        <fullName evidence="11">CCA tRNA nucleotidyltransferase</fullName>
    </alternativeName>
    <alternativeName>
        <fullName evidence="11">tRNA CCA-pyrophosphorylase</fullName>
    </alternativeName>
    <alternativeName>
        <fullName evidence="11">tRNA adenylyl-/cytidylyl- transferase</fullName>
    </alternativeName>
    <alternativeName>
        <fullName evidence="11">tRNA nucleotidyltransferase</fullName>
    </alternativeName>
    <alternativeName>
        <fullName evidence="11">tRNA-NT</fullName>
    </alternativeName>
</protein>
<dbReference type="GO" id="GO:0005524">
    <property type="term" value="F:ATP binding"/>
    <property type="evidence" value="ECO:0007669"/>
    <property type="project" value="UniProtKB-UniRule"/>
</dbReference>
<keyword evidence="5 11" id="KW-0479">Metal-binding</keyword>
<comment type="function">
    <text evidence="11">Catalyzes the addition and repair of the essential 3'-terminal CCA sequence in tRNAs without using a nucleic acid template. Adds these three nucleotides in the order of C, C, and A to the tRNA nucleotide-73, using CTP and ATP as substrates and producing inorganic pyrophosphate. tRNA 3'-terminal CCA addition is required both for tRNA processing and repair. Also involved in tRNA surveillance by mediating tandem CCA addition to generate a CCACCA at the 3' terminus of unstable tRNAs. While stable tRNAs receive only 3'-terminal CCA, unstable tRNAs are marked with CCACCA and rapidly degraded.</text>
</comment>
<dbReference type="GO" id="GO:0001680">
    <property type="term" value="P:tRNA 3'-terminal CCA addition"/>
    <property type="evidence" value="ECO:0007669"/>
    <property type="project" value="UniProtKB-UniRule"/>
</dbReference>
<evidence type="ECO:0000256" key="3">
    <source>
        <dbReference type="ARBA" id="ARBA00022694"/>
    </source>
</evidence>
<feature type="binding site" evidence="11">
    <location>
        <position position="32"/>
    </location>
    <ligand>
        <name>CTP</name>
        <dbReference type="ChEBI" id="CHEBI:37563"/>
    </ligand>
</feature>
<dbReference type="GO" id="GO:0004810">
    <property type="term" value="F:CCA tRNA nucleotidyltransferase activity"/>
    <property type="evidence" value="ECO:0007669"/>
    <property type="project" value="UniProtKB-UniRule"/>
</dbReference>
<evidence type="ECO:0000259" key="14">
    <source>
        <dbReference type="Pfam" id="PF13735"/>
    </source>
</evidence>
<feature type="binding site" evidence="11">
    <location>
        <position position="165"/>
    </location>
    <ligand>
        <name>ATP</name>
        <dbReference type="ChEBI" id="CHEBI:30616"/>
    </ligand>
</feature>
<dbReference type="PANTHER" id="PTHR46173">
    <property type="entry name" value="CCA TRNA NUCLEOTIDYLTRANSFERASE 1, MITOCHONDRIAL"/>
    <property type="match status" value="1"/>
</dbReference>
<dbReference type="Gene3D" id="1.10.110.30">
    <property type="match status" value="1"/>
</dbReference>
<feature type="binding site" evidence="11">
    <location>
        <position position="162"/>
    </location>
    <ligand>
        <name>ATP</name>
        <dbReference type="ChEBI" id="CHEBI:30616"/>
    </ligand>
</feature>
<feature type="binding site" evidence="11">
    <location>
        <position position="35"/>
    </location>
    <ligand>
        <name>ATP</name>
        <dbReference type="ChEBI" id="CHEBI:30616"/>
    </ligand>
</feature>
<dbReference type="Pfam" id="PF01743">
    <property type="entry name" value="PolyA_pol"/>
    <property type="match status" value="1"/>
</dbReference>
<dbReference type="Gene3D" id="1.10.246.80">
    <property type="match status" value="1"/>
</dbReference>
<dbReference type="Pfam" id="PF13735">
    <property type="entry name" value="tRNA_NucTran2_2"/>
    <property type="match status" value="1"/>
</dbReference>
<dbReference type="GO" id="GO:0000049">
    <property type="term" value="F:tRNA binding"/>
    <property type="evidence" value="ECO:0007669"/>
    <property type="project" value="UniProtKB-UniRule"/>
</dbReference>
<comment type="catalytic activity">
    <reaction evidence="11">
        <text>a tRNA with a 3' CCA end + 2 CTP + ATP = a tRNA with a 3' CCACCA end + 3 diphosphate</text>
        <dbReference type="Rhea" id="RHEA:76235"/>
        <dbReference type="Rhea" id="RHEA-COMP:10468"/>
        <dbReference type="Rhea" id="RHEA-COMP:18655"/>
        <dbReference type="ChEBI" id="CHEBI:30616"/>
        <dbReference type="ChEBI" id="CHEBI:33019"/>
        <dbReference type="ChEBI" id="CHEBI:37563"/>
        <dbReference type="ChEBI" id="CHEBI:83071"/>
        <dbReference type="ChEBI" id="CHEBI:195187"/>
    </reaction>
</comment>
<feature type="binding site" evidence="11">
    <location>
        <position position="116"/>
    </location>
    <ligand>
        <name>CTP</name>
        <dbReference type="ChEBI" id="CHEBI:37563"/>
    </ligand>
</feature>
<dbReference type="GO" id="GO:0042245">
    <property type="term" value="P:RNA repair"/>
    <property type="evidence" value="ECO:0007669"/>
    <property type="project" value="UniProtKB-KW"/>
</dbReference>
<comment type="miscellaneous">
    <text evidence="11">A single active site specifically recognizes both ATP and CTP and is responsible for their addition.</text>
</comment>
<feature type="binding site" evidence="11">
    <location>
        <position position="45"/>
    </location>
    <ligand>
        <name>Mg(2+)</name>
        <dbReference type="ChEBI" id="CHEBI:18420"/>
    </ligand>
</feature>
<keyword evidence="8 11" id="KW-0067">ATP-binding</keyword>
<keyword evidence="10 11" id="KW-0694">RNA-binding</keyword>
<dbReference type="InterPro" id="IPR032810">
    <property type="entry name" value="CCA-adding_enz_C"/>
</dbReference>
<keyword evidence="6 11" id="KW-0547">Nucleotide-binding</keyword>
<evidence type="ECO:0000256" key="9">
    <source>
        <dbReference type="ARBA" id="ARBA00022842"/>
    </source>
</evidence>
<feature type="binding site" evidence="11">
    <location>
        <position position="32"/>
    </location>
    <ligand>
        <name>ATP</name>
        <dbReference type="ChEBI" id="CHEBI:30616"/>
    </ligand>
</feature>
<dbReference type="SUPFAM" id="SSF81301">
    <property type="entry name" value="Nucleotidyltransferase"/>
    <property type="match status" value="1"/>
</dbReference>
<dbReference type="GO" id="GO:0000287">
    <property type="term" value="F:magnesium ion binding"/>
    <property type="evidence" value="ECO:0007669"/>
    <property type="project" value="UniProtKB-UniRule"/>
</dbReference>
<keyword evidence="3 11" id="KW-0819">tRNA processing</keyword>
<feature type="binding site" evidence="11">
    <location>
        <position position="168"/>
    </location>
    <ligand>
        <name>CTP</name>
        <dbReference type="ChEBI" id="CHEBI:37563"/>
    </ligand>
</feature>
<evidence type="ECO:0000256" key="4">
    <source>
        <dbReference type="ARBA" id="ARBA00022695"/>
    </source>
</evidence>
<feature type="binding site" evidence="11">
    <location>
        <position position="165"/>
    </location>
    <ligand>
        <name>CTP</name>
        <dbReference type="ChEBI" id="CHEBI:37563"/>
    </ligand>
</feature>
<comment type="cofactor">
    <cofactor evidence="1 11">
        <name>Mg(2+)</name>
        <dbReference type="ChEBI" id="CHEBI:18420"/>
    </cofactor>
</comment>
<comment type="catalytic activity">
    <reaction evidence="11">
        <text>a tRNA precursor + 2 CTP + ATP = a tRNA with a 3' CCA end + 3 diphosphate</text>
        <dbReference type="Rhea" id="RHEA:14433"/>
        <dbReference type="Rhea" id="RHEA-COMP:10465"/>
        <dbReference type="Rhea" id="RHEA-COMP:10468"/>
        <dbReference type="ChEBI" id="CHEBI:30616"/>
        <dbReference type="ChEBI" id="CHEBI:33019"/>
        <dbReference type="ChEBI" id="CHEBI:37563"/>
        <dbReference type="ChEBI" id="CHEBI:74896"/>
        <dbReference type="ChEBI" id="CHEBI:83071"/>
        <dbReference type="EC" id="2.7.7.72"/>
    </reaction>
</comment>
<dbReference type="InterPro" id="IPR050264">
    <property type="entry name" value="Bact_CCA-adding_enz_type3_sf"/>
</dbReference>
<evidence type="ECO:0000256" key="11">
    <source>
        <dbReference type="HAMAP-Rule" id="MF_01263"/>
    </source>
</evidence>
<dbReference type="SUPFAM" id="SSF81891">
    <property type="entry name" value="Poly A polymerase C-terminal region-like"/>
    <property type="match status" value="1"/>
</dbReference>
<keyword evidence="7 11" id="KW-0692">RNA repair</keyword>
<evidence type="ECO:0000259" key="13">
    <source>
        <dbReference type="Pfam" id="PF12627"/>
    </source>
</evidence>
<feature type="binding site" evidence="11">
    <location>
        <position position="159"/>
    </location>
    <ligand>
        <name>CTP</name>
        <dbReference type="ChEBI" id="CHEBI:37563"/>
    </ligand>
</feature>
<dbReference type="Proteomes" id="UP000051999">
    <property type="component" value="Unassembled WGS sequence"/>
</dbReference>
<dbReference type="InterPro" id="IPR023068">
    <property type="entry name" value="CCA-adding_enz_firmicutes"/>
</dbReference>
<feature type="domain" description="CCA-adding enzyme C-terminal" evidence="14">
    <location>
        <begin position="251"/>
        <end position="397"/>
    </location>
</feature>
<evidence type="ECO:0000256" key="5">
    <source>
        <dbReference type="ARBA" id="ARBA00022723"/>
    </source>
</evidence>
<evidence type="ECO:0000256" key="6">
    <source>
        <dbReference type="ARBA" id="ARBA00022741"/>
    </source>
</evidence>
<feature type="binding site" evidence="11">
    <location>
        <position position="159"/>
    </location>
    <ligand>
        <name>ATP</name>
        <dbReference type="ChEBI" id="CHEBI:30616"/>
    </ligand>
</feature>
<dbReference type="OrthoDB" id="9805698at2"/>
<feature type="binding site" evidence="11">
    <location>
        <position position="162"/>
    </location>
    <ligand>
        <name>CTP</name>
        <dbReference type="ChEBI" id="CHEBI:37563"/>
    </ligand>
</feature>
<dbReference type="InterPro" id="IPR002646">
    <property type="entry name" value="PolA_pol_head_dom"/>
</dbReference>
<evidence type="ECO:0000313" key="15">
    <source>
        <dbReference type="EMBL" id="KRL57183.1"/>
    </source>
</evidence>
<feature type="binding site" evidence="11">
    <location>
        <position position="47"/>
    </location>
    <ligand>
        <name>Mg(2+)</name>
        <dbReference type="ChEBI" id="CHEBI:18420"/>
    </ligand>
</feature>
<feature type="binding site" evidence="11">
    <location>
        <position position="168"/>
    </location>
    <ligand>
        <name>ATP</name>
        <dbReference type="ChEBI" id="CHEBI:30616"/>
    </ligand>
</feature>
<evidence type="ECO:0000256" key="10">
    <source>
        <dbReference type="ARBA" id="ARBA00022884"/>
    </source>
</evidence>
<evidence type="ECO:0000256" key="2">
    <source>
        <dbReference type="ARBA" id="ARBA00022679"/>
    </source>
</evidence>
<organism evidence="15 16">
    <name type="scientific">Furfurilactobacillus rossiae DSM 15814</name>
    <dbReference type="NCBI Taxonomy" id="1114972"/>
    <lineage>
        <taxon>Bacteria</taxon>
        <taxon>Bacillati</taxon>
        <taxon>Bacillota</taxon>
        <taxon>Bacilli</taxon>
        <taxon>Lactobacillales</taxon>
        <taxon>Lactobacillaceae</taxon>
        <taxon>Furfurilactobacillus</taxon>
    </lineage>
</organism>
<evidence type="ECO:0000313" key="16">
    <source>
        <dbReference type="Proteomes" id="UP000051999"/>
    </source>
</evidence>
<dbReference type="InterPro" id="IPR032828">
    <property type="entry name" value="PolyA_RNA-bd"/>
</dbReference>
<dbReference type="STRING" id="1114972.FD35_GL000190"/>
<comment type="caution">
    <text evidence="15">The sequence shown here is derived from an EMBL/GenBank/DDBJ whole genome shotgun (WGS) entry which is preliminary data.</text>
</comment>
<keyword evidence="9 11" id="KW-0460">Magnesium</keyword>
<dbReference type="HAMAP" id="MF_01263">
    <property type="entry name" value="CCA_bact_type3"/>
    <property type="match status" value="1"/>
</dbReference>
<dbReference type="AlphaFoldDB" id="A0A0R1RJT0"/>
<evidence type="ECO:0000259" key="12">
    <source>
        <dbReference type="Pfam" id="PF01743"/>
    </source>
</evidence>
<proteinExistence type="inferred from homology"/>
<dbReference type="Gene3D" id="3.30.460.10">
    <property type="entry name" value="Beta Polymerase, domain 2"/>
    <property type="match status" value="1"/>
</dbReference>
<dbReference type="Pfam" id="PF12627">
    <property type="entry name" value="PolyA_pol_RNAbd"/>
    <property type="match status" value="1"/>
</dbReference>
<comment type="subunit">
    <text evidence="11">Homodimer.</text>
</comment>
<dbReference type="GO" id="GO:0160016">
    <property type="term" value="F:CCACCA tRNA nucleotidyltransferase activity"/>
    <property type="evidence" value="ECO:0007669"/>
    <property type="project" value="RHEA"/>
</dbReference>
<feature type="domain" description="Poly A polymerase head" evidence="12">
    <location>
        <begin position="27"/>
        <end position="147"/>
    </location>
</feature>
<accession>A0A0R1RJT0</accession>
<dbReference type="CDD" id="cd05398">
    <property type="entry name" value="NT_ClassII-CCAase"/>
    <property type="match status" value="1"/>
</dbReference>
<dbReference type="EC" id="2.7.7.72" evidence="11"/>
<dbReference type="InterPro" id="IPR043519">
    <property type="entry name" value="NT_sf"/>
</dbReference>
<dbReference type="PANTHER" id="PTHR46173:SF1">
    <property type="entry name" value="CCA TRNA NUCLEOTIDYLTRANSFERASE 1, MITOCHONDRIAL"/>
    <property type="match status" value="1"/>
</dbReference>
<dbReference type="eggNOG" id="COG0617">
    <property type="taxonomic scope" value="Bacteria"/>
</dbReference>
<reference evidence="15 16" key="1">
    <citation type="journal article" date="2015" name="Genome Announc.">
        <title>Expanding the biotechnology potential of lactobacilli through comparative genomics of 213 strains and associated genera.</title>
        <authorList>
            <person name="Sun Z."/>
            <person name="Harris H.M."/>
            <person name="McCann A."/>
            <person name="Guo C."/>
            <person name="Argimon S."/>
            <person name="Zhang W."/>
            <person name="Yang X."/>
            <person name="Jeffery I.B."/>
            <person name="Cooney J.C."/>
            <person name="Kagawa T.F."/>
            <person name="Liu W."/>
            <person name="Song Y."/>
            <person name="Salvetti E."/>
            <person name="Wrobel A."/>
            <person name="Rasinkangas P."/>
            <person name="Parkhill J."/>
            <person name="Rea M.C."/>
            <person name="O'Sullivan O."/>
            <person name="Ritari J."/>
            <person name="Douillard F.P."/>
            <person name="Paul Ross R."/>
            <person name="Yang R."/>
            <person name="Briner A.E."/>
            <person name="Felis G.E."/>
            <person name="de Vos W.M."/>
            <person name="Barrangou R."/>
            <person name="Klaenhammer T.R."/>
            <person name="Caufield P.W."/>
            <person name="Cui Y."/>
            <person name="Zhang H."/>
            <person name="O'Toole P.W."/>
        </authorList>
    </citation>
    <scope>NUCLEOTIDE SEQUENCE [LARGE SCALE GENOMIC DNA]</scope>
    <source>
        <strain evidence="15 16">DSM 15814</strain>
    </source>
</reference>
<feature type="binding site" evidence="11">
    <location>
        <position position="35"/>
    </location>
    <ligand>
        <name>CTP</name>
        <dbReference type="ChEBI" id="CHEBI:37563"/>
    </ligand>
</feature>
<dbReference type="PATRIC" id="fig|1114972.6.peg.191"/>
<comment type="similarity">
    <text evidence="11">Belongs to the tRNA nucleotidyltransferase/poly(A) polymerase family. Bacterial CCA-adding enzyme type 3 subfamily.</text>
</comment>
<feature type="binding site" evidence="11">
    <location>
        <position position="116"/>
    </location>
    <ligand>
        <name>ATP</name>
        <dbReference type="ChEBI" id="CHEBI:30616"/>
    </ligand>
</feature>
<feature type="domain" description="tRNA nucleotidyltransferase/poly(A) polymerase RNA and SrmB- binding" evidence="13">
    <location>
        <begin position="174"/>
        <end position="231"/>
    </location>
</feature>
<evidence type="ECO:0000256" key="7">
    <source>
        <dbReference type="ARBA" id="ARBA00022800"/>
    </source>
</evidence>
<sequence length="411" mass="45246">MRLAQLPQEFVGAQPILATLEAAGYEAYFVGGSVRDTILGKPIHDVDIATSAYPEEVKALFKRTVDTGIEHGTVMILDHGNGYETTTFRTESGYQDYRRPDKVTFVRHLEDDLKRRDFTINALALRQDGEVIDLFDGLSDLKAGVIRAVGDPEARFGEDALRMMRAVRFASQLNFNIEAKTLAAIHTHAHLLSQIAVERIHDEFVRMMLGTAAYRGLTVMIQTTLADYCPGLVGHTIDLSTIATVPELAPKNEVEVWAMVAFHLGLSYPDTVEFLQAWKTANHIIKSANQALHLAYAQQYHGVTKQLLFAMTPDTIAAGTNVARMSGYGPDDPNEWLTLYNALPIQDPHDLAVSGADLIKKMGLTPGPAVGETLQKVQNAVIDGKVNNDVDALLKYVQEKILTTDDASTKK</sequence>
<dbReference type="Gene3D" id="1.20.58.560">
    <property type="match status" value="1"/>
</dbReference>
<keyword evidence="4 11" id="KW-0548">Nucleotidyltransferase</keyword>
<dbReference type="RefSeq" id="WP_017261917.1">
    <property type="nucleotide sequence ID" value="NZ_AUAW01000001.1"/>
</dbReference>
<dbReference type="NCBIfam" id="NF009814">
    <property type="entry name" value="PRK13299.1"/>
    <property type="match status" value="1"/>
</dbReference>
<gene>
    <name evidence="11" type="primary">cca</name>
    <name evidence="15" type="ORF">FD35_GL000190</name>
</gene>
<evidence type="ECO:0000256" key="1">
    <source>
        <dbReference type="ARBA" id="ARBA00001946"/>
    </source>
</evidence>
<keyword evidence="2 11" id="KW-0808">Transferase</keyword>